<organism evidence="1 2">
    <name type="scientific">Herbihabitans rhizosphaerae</name>
    <dbReference type="NCBI Taxonomy" id="1872711"/>
    <lineage>
        <taxon>Bacteria</taxon>
        <taxon>Bacillati</taxon>
        <taxon>Actinomycetota</taxon>
        <taxon>Actinomycetes</taxon>
        <taxon>Pseudonocardiales</taxon>
        <taxon>Pseudonocardiaceae</taxon>
        <taxon>Herbihabitans</taxon>
    </lineage>
</organism>
<evidence type="ECO:0000313" key="1">
    <source>
        <dbReference type="EMBL" id="RZS36615.1"/>
    </source>
</evidence>
<reference evidence="1 2" key="1">
    <citation type="submission" date="2019-02" db="EMBL/GenBank/DDBJ databases">
        <title>Genomic Encyclopedia of Type Strains, Phase IV (KMG-IV): sequencing the most valuable type-strain genomes for metagenomic binning, comparative biology and taxonomic classification.</title>
        <authorList>
            <person name="Goeker M."/>
        </authorList>
    </citation>
    <scope>NUCLEOTIDE SEQUENCE [LARGE SCALE GENOMIC DNA]</scope>
    <source>
        <strain evidence="1 2">DSM 101727</strain>
    </source>
</reference>
<evidence type="ECO:0000313" key="2">
    <source>
        <dbReference type="Proteomes" id="UP000294257"/>
    </source>
</evidence>
<dbReference type="Proteomes" id="UP000294257">
    <property type="component" value="Unassembled WGS sequence"/>
</dbReference>
<dbReference type="RefSeq" id="WP_165401458.1">
    <property type="nucleotide sequence ID" value="NZ_SGWQ01000007.1"/>
</dbReference>
<evidence type="ECO:0008006" key="3">
    <source>
        <dbReference type="Google" id="ProtNLM"/>
    </source>
</evidence>
<dbReference type="EMBL" id="SGWQ01000007">
    <property type="protein sequence ID" value="RZS36615.1"/>
    <property type="molecule type" value="Genomic_DNA"/>
</dbReference>
<accession>A0A4Q7KJK8</accession>
<name>A0A4Q7KJK8_9PSEU</name>
<sequence>MTLLCRYHHTIIHQQDWEIIMQDGIPYYIPPAWIDPQRKPIRNTMHVAGSVGTAS</sequence>
<comment type="caution">
    <text evidence="1">The sequence shown here is derived from an EMBL/GenBank/DDBJ whole genome shotgun (WGS) entry which is preliminary data.</text>
</comment>
<proteinExistence type="predicted"/>
<dbReference type="AlphaFoldDB" id="A0A4Q7KJK8"/>
<keyword evidence="2" id="KW-1185">Reference proteome</keyword>
<protein>
    <recommendedName>
        <fullName evidence="3">HNH endonuclease</fullName>
    </recommendedName>
</protein>
<gene>
    <name evidence="1" type="ORF">EV193_107296</name>
</gene>